<feature type="compositionally biased region" description="Polar residues" evidence="1">
    <location>
        <begin position="346"/>
        <end position="366"/>
    </location>
</feature>
<feature type="compositionally biased region" description="Polar residues" evidence="1">
    <location>
        <begin position="490"/>
        <end position="500"/>
    </location>
</feature>
<accession>A0ABR2VZH3</accession>
<dbReference type="Proteomes" id="UP001479436">
    <property type="component" value="Unassembled WGS sequence"/>
</dbReference>
<feature type="compositionally biased region" description="Polar residues" evidence="1">
    <location>
        <begin position="33"/>
        <end position="45"/>
    </location>
</feature>
<feature type="compositionally biased region" description="Basic and acidic residues" evidence="1">
    <location>
        <begin position="407"/>
        <end position="420"/>
    </location>
</feature>
<feature type="region of interest" description="Disordered" evidence="1">
    <location>
        <begin position="124"/>
        <end position="518"/>
    </location>
</feature>
<feature type="compositionally biased region" description="Polar residues" evidence="1">
    <location>
        <begin position="421"/>
        <end position="440"/>
    </location>
</feature>
<evidence type="ECO:0000313" key="3">
    <source>
        <dbReference type="EMBL" id="KAK9711383.1"/>
    </source>
</evidence>
<feature type="compositionally biased region" description="Acidic residues" evidence="1">
    <location>
        <begin position="252"/>
        <end position="270"/>
    </location>
</feature>
<evidence type="ECO:0000256" key="2">
    <source>
        <dbReference type="SAM" id="SignalP"/>
    </source>
</evidence>
<protein>
    <recommendedName>
        <fullName evidence="5">Dentin sialophosphoprotein</fullName>
    </recommendedName>
</protein>
<keyword evidence="2" id="KW-0732">Signal</keyword>
<gene>
    <name evidence="3" type="ORF">K7432_007880</name>
</gene>
<feature type="compositionally biased region" description="Basic residues" evidence="1">
    <location>
        <begin position="141"/>
        <end position="153"/>
    </location>
</feature>
<feature type="compositionally biased region" description="Polar residues" evidence="1">
    <location>
        <begin position="162"/>
        <end position="203"/>
    </location>
</feature>
<name>A0ABR2VZH3_9FUNG</name>
<reference evidence="3 4" key="1">
    <citation type="submission" date="2023-04" db="EMBL/GenBank/DDBJ databases">
        <title>Genome of Basidiobolus ranarum AG-B5.</title>
        <authorList>
            <person name="Stajich J.E."/>
            <person name="Carter-House D."/>
            <person name="Gryganskyi A."/>
        </authorList>
    </citation>
    <scope>NUCLEOTIDE SEQUENCE [LARGE SCALE GENOMIC DNA]</scope>
    <source>
        <strain evidence="3 4">AG-B5</strain>
    </source>
</reference>
<feature type="chain" id="PRO_5045634057" description="Dentin sialophosphoprotein" evidence="2">
    <location>
        <begin position="21"/>
        <end position="518"/>
    </location>
</feature>
<evidence type="ECO:0000256" key="1">
    <source>
        <dbReference type="SAM" id="MobiDB-lite"/>
    </source>
</evidence>
<comment type="caution">
    <text evidence="3">The sequence shown here is derived from an EMBL/GenBank/DDBJ whole genome shotgun (WGS) entry which is preliminary data.</text>
</comment>
<keyword evidence="4" id="KW-1185">Reference proteome</keyword>
<organism evidence="3 4">
    <name type="scientific">Basidiobolus ranarum</name>
    <dbReference type="NCBI Taxonomy" id="34480"/>
    <lineage>
        <taxon>Eukaryota</taxon>
        <taxon>Fungi</taxon>
        <taxon>Fungi incertae sedis</taxon>
        <taxon>Zoopagomycota</taxon>
        <taxon>Entomophthoromycotina</taxon>
        <taxon>Basidiobolomycetes</taxon>
        <taxon>Basidiobolales</taxon>
        <taxon>Basidiobolaceae</taxon>
        <taxon>Basidiobolus</taxon>
    </lineage>
</organism>
<evidence type="ECO:0008006" key="5">
    <source>
        <dbReference type="Google" id="ProtNLM"/>
    </source>
</evidence>
<proteinExistence type="predicted"/>
<feature type="compositionally biased region" description="Polar residues" evidence="1">
    <location>
        <begin position="509"/>
        <end position="518"/>
    </location>
</feature>
<sequence>MKLSSARILFAFSSIVAVQAAVIKRHNGVDHGNSVQTHDSPISKENTTHGDGYNQNMNDTGNNMSTEGISMTYDTSNTYGALDNINPSKPILGDGAGDYYPGGPGIGDKNVGIKGELPNTYGDVAPLKSVGGTEGKQGTNNKKKPRKCRKSKSTKGPDVDNENISHLNTDNAPPNNENISHLNTDNAPPNSSNYDNGIPSSDGSVDGNYEKNHSTDTPGYDQPEEPSHYDDMSDASGNDIDTHEGEIGGSSEPEEENKYDDSIESNDDQFLDAGGDNDYNGGLEHGTSETTSDHDEANEEESNSGGYEEGHEEETSYQDNSGPDKSDFNEDIHSNTNDEYNDDSQADSTKGLQSDSDSYPENSEPSGKNHGDTYEASSNESEKQGSGDDGPNNHIAAMGEHVNGDGCESHDLNPMDKMNHDNYSAPNGDSSTSNLNPNSGLGSGEKGVDPKGGDAVYGKAGKYTPHNTSGLDSGIEGGEVGGDHPAGSEASMQDVYQTADVSGFGSKAKPSSNDYNVY</sequence>
<feature type="signal peptide" evidence="2">
    <location>
        <begin position="1"/>
        <end position="20"/>
    </location>
</feature>
<evidence type="ECO:0000313" key="4">
    <source>
        <dbReference type="Proteomes" id="UP001479436"/>
    </source>
</evidence>
<feature type="region of interest" description="Disordered" evidence="1">
    <location>
        <begin position="29"/>
        <end position="56"/>
    </location>
</feature>
<feature type="compositionally biased region" description="Basic and acidic residues" evidence="1">
    <location>
        <begin position="322"/>
        <end position="333"/>
    </location>
</feature>
<dbReference type="EMBL" id="JASJQH010007285">
    <property type="protein sequence ID" value="KAK9711383.1"/>
    <property type="molecule type" value="Genomic_DNA"/>
</dbReference>